<dbReference type="EMBL" id="OBEB01000002">
    <property type="protein sequence ID" value="SNY49616.1"/>
    <property type="molecule type" value="Genomic_DNA"/>
</dbReference>
<gene>
    <name evidence="1" type="ORF">SAMN06297280_1480</name>
</gene>
<evidence type="ECO:0000313" key="2">
    <source>
        <dbReference type="Proteomes" id="UP000219353"/>
    </source>
</evidence>
<keyword evidence="2" id="KW-1185">Reference proteome</keyword>
<accession>A0A285IR99</accession>
<sequence>MRKLLVAVAIIAGAIYGYIKLSGTDSVAVDHPELEFVPADTVFLSAQLEPVDFVAYLNAFGLSPDYYSDASQQQLAELAANTDEPQLRFVLSLAGEYMRALAQPEQLEVVTGIKPQVRSLSYMVGLTPVMRIELANEDAFWQLFDRAEEASGISHQALPGEGGGFRSYPFSFGEFSAELLISVTDGWGNMALVLPTQSEQTRQLALLTAKPERSIISDNQLANIASDYNLNPNAIGFISFQQLVTGLTTTNGNRLANDIQLLASPQFNATMQPWLAAECQQDLTSITNSWPGMYFDSKITTKAGQQTHVRSKMLVPTSNNETITTLSSIRGFVPNHVAEGMNGSVLSFALGLDMAEFAPAITKIWRGLTQPAYQCPQLAQLQQQMQQANPMAMLAAGAMVHSIQGASVTINNLAMDPNTMQVSAVDAMISVTAKNARSYLEGLKAMVPGTAEITLPADGEELPLNSVLPMLDAFGVTPMLQVNDSHLVVYAGDKGTAQAKATLQQAIQKNGMLSFGMDYAQFFGMMTEAMQASGQPVPEELSSFSEMKMQVQANMDIDEQGVVVHSQMTMGEKE</sequence>
<evidence type="ECO:0008006" key="3">
    <source>
        <dbReference type="Google" id="ProtNLM"/>
    </source>
</evidence>
<dbReference type="Proteomes" id="UP000219353">
    <property type="component" value="Unassembled WGS sequence"/>
</dbReference>
<dbReference type="OrthoDB" id="5750169at2"/>
<name>A0A285IR99_9GAMM</name>
<protein>
    <recommendedName>
        <fullName evidence="3">DUF3352 domain-containing protein</fullName>
    </recommendedName>
</protein>
<evidence type="ECO:0000313" key="1">
    <source>
        <dbReference type="EMBL" id="SNY49616.1"/>
    </source>
</evidence>
<dbReference type="AlphaFoldDB" id="A0A285IR99"/>
<organism evidence="1 2">
    <name type="scientific">Arsukibacterium tuosuense</name>
    <dbReference type="NCBI Taxonomy" id="1323745"/>
    <lineage>
        <taxon>Bacteria</taxon>
        <taxon>Pseudomonadati</taxon>
        <taxon>Pseudomonadota</taxon>
        <taxon>Gammaproteobacteria</taxon>
        <taxon>Chromatiales</taxon>
        <taxon>Chromatiaceae</taxon>
        <taxon>Arsukibacterium</taxon>
    </lineage>
</organism>
<reference evidence="2" key="1">
    <citation type="submission" date="2017-09" db="EMBL/GenBank/DDBJ databases">
        <authorList>
            <person name="Varghese N."/>
            <person name="Submissions S."/>
        </authorList>
    </citation>
    <scope>NUCLEOTIDE SEQUENCE [LARGE SCALE GENOMIC DNA]</scope>
    <source>
        <strain evidence="2">CGMCC 1.12461</strain>
    </source>
</reference>
<dbReference type="RefSeq" id="WP_141397731.1">
    <property type="nucleotide sequence ID" value="NZ_OBEB01000002.1"/>
</dbReference>
<proteinExistence type="predicted"/>